<protein>
    <recommendedName>
        <fullName evidence="5">Yeast cell wall synthesis Kre9/Knh1-like N-terminal domain-containing protein</fullName>
    </recommendedName>
</protein>
<proteinExistence type="predicted"/>
<evidence type="ECO:0000256" key="2">
    <source>
        <dbReference type="SAM" id="MobiDB-lite"/>
    </source>
</evidence>
<evidence type="ECO:0000313" key="6">
    <source>
        <dbReference type="EMBL" id="GBE87479.1"/>
    </source>
</evidence>
<evidence type="ECO:0000313" key="7">
    <source>
        <dbReference type="Proteomes" id="UP000287166"/>
    </source>
</evidence>
<accession>A0A401GZ99</accession>
<reference evidence="6 7" key="1">
    <citation type="journal article" date="2018" name="Sci. Rep.">
        <title>Genome sequence of the cauliflower mushroom Sparassis crispa (Hanabiratake) and its association with beneficial usage.</title>
        <authorList>
            <person name="Kiyama R."/>
            <person name="Furutani Y."/>
            <person name="Kawaguchi K."/>
            <person name="Nakanishi T."/>
        </authorList>
    </citation>
    <scope>NUCLEOTIDE SEQUENCE [LARGE SCALE GENOMIC DNA]</scope>
</reference>
<dbReference type="STRING" id="139825.A0A401GZ99"/>
<feature type="region of interest" description="Disordered" evidence="2">
    <location>
        <begin position="137"/>
        <end position="163"/>
    </location>
</feature>
<dbReference type="EMBL" id="BFAD01000011">
    <property type="protein sequence ID" value="GBE87479.1"/>
    <property type="molecule type" value="Genomic_DNA"/>
</dbReference>
<keyword evidence="1 4" id="KW-0732">Signal</keyword>
<gene>
    <name evidence="6" type="ORF">SCP_1101550</name>
</gene>
<dbReference type="AlphaFoldDB" id="A0A401GZ99"/>
<keyword evidence="3" id="KW-0472">Membrane</keyword>
<evidence type="ECO:0000256" key="3">
    <source>
        <dbReference type="SAM" id="Phobius"/>
    </source>
</evidence>
<keyword evidence="7" id="KW-1185">Reference proteome</keyword>
<evidence type="ECO:0000259" key="5">
    <source>
        <dbReference type="Pfam" id="PF10342"/>
    </source>
</evidence>
<evidence type="ECO:0000256" key="4">
    <source>
        <dbReference type="SAM" id="SignalP"/>
    </source>
</evidence>
<dbReference type="InterPro" id="IPR018466">
    <property type="entry name" value="Kre9/Knh1-like_N"/>
</dbReference>
<feature type="transmembrane region" description="Helical" evidence="3">
    <location>
        <begin position="166"/>
        <end position="187"/>
    </location>
</feature>
<keyword evidence="3" id="KW-0812">Transmembrane</keyword>
<organism evidence="6 7">
    <name type="scientific">Sparassis crispa</name>
    <dbReference type="NCBI Taxonomy" id="139825"/>
    <lineage>
        <taxon>Eukaryota</taxon>
        <taxon>Fungi</taxon>
        <taxon>Dikarya</taxon>
        <taxon>Basidiomycota</taxon>
        <taxon>Agaricomycotina</taxon>
        <taxon>Agaricomycetes</taxon>
        <taxon>Polyporales</taxon>
        <taxon>Sparassidaceae</taxon>
        <taxon>Sparassis</taxon>
    </lineage>
</organism>
<feature type="chain" id="PRO_5019546746" description="Yeast cell wall synthesis Kre9/Knh1-like N-terminal domain-containing protein" evidence="4">
    <location>
        <begin position="21"/>
        <end position="189"/>
    </location>
</feature>
<dbReference type="InParanoid" id="A0A401GZ99"/>
<dbReference type="GeneID" id="38784396"/>
<dbReference type="Pfam" id="PF10342">
    <property type="entry name" value="Kre9_KNH"/>
    <property type="match status" value="1"/>
</dbReference>
<comment type="caution">
    <text evidence="6">The sequence shown here is derived from an EMBL/GenBank/DDBJ whole genome shotgun (WGS) entry which is preliminary data.</text>
</comment>
<dbReference type="RefSeq" id="XP_027618392.1">
    <property type="nucleotide sequence ID" value="XM_027762591.1"/>
</dbReference>
<feature type="domain" description="Yeast cell wall synthesis Kre9/Knh1-like N-terminal" evidence="5">
    <location>
        <begin position="36"/>
        <end position="120"/>
    </location>
</feature>
<sequence>MKFSVASIASLAALVGGAAAQLEIITPGGPGLWWVAQSLNTLEWTCKTSPYTNFTILIANSNPTILSSPLAILSQQNNYDCSETITQNEAAQPAATGYTIQLADPFNNTNVYATSQPFEIKALGSAYPASSATPSGVGSATSSGATGTSSGSSSASTSTPTSSKSGAVSLTASLSGIAAIAAALGMLMA</sequence>
<evidence type="ECO:0000256" key="1">
    <source>
        <dbReference type="ARBA" id="ARBA00022729"/>
    </source>
</evidence>
<dbReference type="Proteomes" id="UP000287166">
    <property type="component" value="Unassembled WGS sequence"/>
</dbReference>
<name>A0A401GZ99_9APHY</name>
<dbReference type="OrthoDB" id="2576580at2759"/>
<keyword evidence="3" id="KW-1133">Transmembrane helix</keyword>
<feature type="signal peptide" evidence="4">
    <location>
        <begin position="1"/>
        <end position="20"/>
    </location>
</feature>